<comment type="caution">
    <text evidence="2">The sequence shown here is derived from an EMBL/GenBank/DDBJ whole genome shotgun (WGS) entry which is preliminary data.</text>
</comment>
<dbReference type="InterPro" id="IPR029044">
    <property type="entry name" value="Nucleotide-diphossugar_trans"/>
</dbReference>
<dbReference type="InterPro" id="IPR050486">
    <property type="entry name" value="Mannose-1P_guanyltransferase"/>
</dbReference>
<dbReference type="Gene3D" id="3.40.50.1000">
    <property type="entry name" value="HAD superfamily/HAD-like"/>
    <property type="match status" value="1"/>
</dbReference>
<gene>
    <name evidence="2" type="ORF">AB6M95_09405</name>
</gene>
<feature type="domain" description="Nucleotidyl transferase" evidence="1">
    <location>
        <begin position="29"/>
        <end position="248"/>
    </location>
</feature>
<evidence type="ECO:0000313" key="2">
    <source>
        <dbReference type="EMBL" id="MEZ7196964.1"/>
    </source>
</evidence>
<dbReference type="Gene3D" id="3.90.550.10">
    <property type="entry name" value="Spore Coat Polysaccharide Biosynthesis Protein SpsA, Chain A"/>
    <property type="match status" value="1"/>
</dbReference>
<accession>A0ABV4K4N0</accession>
<dbReference type="CDD" id="cd06915">
    <property type="entry name" value="NTP_transferase_WcbM_like"/>
    <property type="match status" value="1"/>
</dbReference>
<evidence type="ECO:0000259" key="1">
    <source>
        <dbReference type="Pfam" id="PF00483"/>
    </source>
</evidence>
<dbReference type="SUPFAM" id="SSF56784">
    <property type="entry name" value="HAD-like"/>
    <property type="match status" value="1"/>
</dbReference>
<dbReference type="Proteomes" id="UP001568698">
    <property type="component" value="Unassembled WGS sequence"/>
</dbReference>
<dbReference type="RefSeq" id="WP_371386483.1">
    <property type="nucleotide sequence ID" value="NZ_JBGLYH010000022.1"/>
</dbReference>
<dbReference type="EMBL" id="JBGLYH010000022">
    <property type="protein sequence ID" value="MEZ7196964.1"/>
    <property type="molecule type" value="Genomic_DNA"/>
</dbReference>
<dbReference type="PANTHER" id="PTHR22572">
    <property type="entry name" value="SUGAR-1-PHOSPHATE GUANYL TRANSFERASE"/>
    <property type="match status" value="1"/>
</dbReference>
<keyword evidence="3" id="KW-1185">Reference proteome</keyword>
<sequence length="406" mass="43800">MSIDLGLVERAPAKPGGFAPVRKTMVRQAVILAGGRGTRLGELTREVPKPVIPVGGVPFLSYLIWNLARHGIREIVLSTGYLHEKLRDALGDGRELGVRLSYVREREPLGTGGGVRNCLGLLDETFLVLNGDSIFDINYLDLAAGAQGNPRIALRRVEDASRFGTVRHRSGRVVQFSEKGAGGPGAINGGIYLLTREVVRELPEGAVSLEQDVFPELAARGRLFCKEYSGFFLDIGVPEDLARAQTDVPAWRRKPALFLDRDVVVEDDSGHGFEDGDFAWRPGVCEAVKAANDAGWLVFAVSARPDMGGRDCPGPDSPHFEGIAASGLADAGAHFDAVYHYPREGRSPAPAMLAAFGRDWNVDMAASAMIGGSSSGVSEARRAGVGRWLLHDREPDDLRRLVLSIL</sequence>
<name>A0ABV4K4N0_9BACT</name>
<dbReference type="Pfam" id="PF00483">
    <property type="entry name" value="NTP_transferase"/>
    <property type="match status" value="1"/>
</dbReference>
<dbReference type="InterPro" id="IPR005835">
    <property type="entry name" value="NTP_transferase_dom"/>
</dbReference>
<organism evidence="2 3">
    <name type="scientific">Pseudodesulfovibrio karagichevae</name>
    <dbReference type="NCBI Taxonomy" id="3239305"/>
    <lineage>
        <taxon>Bacteria</taxon>
        <taxon>Pseudomonadati</taxon>
        <taxon>Thermodesulfobacteriota</taxon>
        <taxon>Desulfovibrionia</taxon>
        <taxon>Desulfovibrionales</taxon>
        <taxon>Desulfovibrionaceae</taxon>
    </lineage>
</organism>
<reference evidence="2 3" key="1">
    <citation type="submission" date="2024-08" db="EMBL/GenBank/DDBJ databases">
        <title>Sulfate-reducing bacteria isolated from formation water of the oil field in Kazakhstan and description of Pseudodesulfovibrio sp.</title>
        <authorList>
            <person name="Bidzhieva S.K."/>
            <person name="Tourova T.P."/>
            <person name="Grouzdev D.S."/>
            <person name="Beletsky A.V."/>
            <person name="Sokolova D.S."/>
            <person name="Samigullina S.R."/>
            <person name="Poltaraus A.B."/>
            <person name="Avtukh A.N."/>
            <person name="Tereshina V.M."/>
            <person name="Zhaparov N.S."/>
            <person name="Mardanov A.V."/>
            <person name="Nazina T.N."/>
        </authorList>
    </citation>
    <scope>NUCLEOTIDE SEQUENCE [LARGE SCALE GENOMIC DNA]</scope>
    <source>
        <strain evidence="2 3">9FUS</strain>
    </source>
</reference>
<protein>
    <submittedName>
        <fullName evidence="2">Sugar phosphate nucleotidyltransferase</fullName>
    </submittedName>
</protein>
<dbReference type="InterPro" id="IPR023214">
    <property type="entry name" value="HAD_sf"/>
</dbReference>
<dbReference type="SUPFAM" id="SSF53448">
    <property type="entry name" value="Nucleotide-diphospho-sugar transferases"/>
    <property type="match status" value="1"/>
</dbReference>
<dbReference type="InterPro" id="IPR036412">
    <property type="entry name" value="HAD-like_sf"/>
</dbReference>
<proteinExistence type="predicted"/>
<evidence type="ECO:0000313" key="3">
    <source>
        <dbReference type="Proteomes" id="UP001568698"/>
    </source>
</evidence>